<dbReference type="InterPro" id="IPR036259">
    <property type="entry name" value="MFS_trans_sf"/>
</dbReference>
<evidence type="ECO:0000256" key="6">
    <source>
        <dbReference type="ARBA" id="ARBA00023136"/>
    </source>
</evidence>
<dbReference type="EMBL" id="JAEIOS010000015">
    <property type="protein sequence ID" value="MBI8990373.1"/>
    <property type="molecule type" value="Genomic_DNA"/>
</dbReference>
<keyword evidence="4 7" id="KW-0812">Transmembrane</keyword>
<protein>
    <submittedName>
        <fullName evidence="9">MFS transporter</fullName>
    </submittedName>
</protein>
<feature type="transmembrane region" description="Helical" evidence="7">
    <location>
        <begin position="303"/>
        <end position="325"/>
    </location>
</feature>
<feature type="transmembrane region" description="Helical" evidence="7">
    <location>
        <begin position="266"/>
        <end position="283"/>
    </location>
</feature>
<feature type="transmembrane region" description="Helical" evidence="7">
    <location>
        <begin position="139"/>
        <end position="157"/>
    </location>
</feature>
<feature type="transmembrane region" description="Helical" evidence="7">
    <location>
        <begin position="228"/>
        <end position="245"/>
    </location>
</feature>
<dbReference type="GO" id="GO:0005886">
    <property type="term" value="C:plasma membrane"/>
    <property type="evidence" value="ECO:0007669"/>
    <property type="project" value="UniProtKB-SubCell"/>
</dbReference>
<dbReference type="SUPFAM" id="SSF103473">
    <property type="entry name" value="MFS general substrate transporter"/>
    <property type="match status" value="1"/>
</dbReference>
<comment type="caution">
    <text evidence="9">The sequence shown here is derived from an EMBL/GenBank/DDBJ whole genome shotgun (WGS) entry which is preliminary data.</text>
</comment>
<sequence length="491" mass="50671">MSHAFPAARRWAFLSVISSGPLLIGIDNSILYTALPTLRRELGATAHQALWITNAYPLVMAGLLPGTGALSDRFGHRRMFTAGLVVFGAASLLAAGAPTVGVLIVGRTVLAVGTAMMMPATLALIRITFTDPQERNTAIGIWSATAALGTVAGPLTGGLLLEWFWWGSVFLVNVPVALVALALIPVTAPPNRTNPDWYWDALSSLLALLTLSGLVLAIKLTLGTHPDPLTAAASALTAIVGALLFRRRQRRIHEPLVDFRIFRRRMFTGGVLAAGLGTFLLAGTELLTTQRFQLVSGYSPLQAGGLAGAVALSAVPTALAGGALLRRLGFRRLIVGGFAACTAGFLVFLAGHHLDSPVVYIAGLMDVGAGAGATLSVASAAILGGAEPSHAGMAAAIEEVSYEFGALISIAVLGSLQATLYAVRAPTAAGDGVEQAHAGGSPAVIDAARGAFDHGFGLIMVVVAVLSTLGTVGMARVFSGRTADQVKEIRH</sequence>
<dbReference type="InterPro" id="IPR020846">
    <property type="entry name" value="MFS_dom"/>
</dbReference>
<evidence type="ECO:0000256" key="2">
    <source>
        <dbReference type="ARBA" id="ARBA00022448"/>
    </source>
</evidence>
<feature type="transmembrane region" description="Helical" evidence="7">
    <location>
        <begin position="163"/>
        <end position="186"/>
    </location>
</feature>
<feature type="transmembrane region" description="Helical" evidence="7">
    <location>
        <begin position="332"/>
        <end position="352"/>
    </location>
</feature>
<evidence type="ECO:0000256" key="7">
    <source>
        <dbReference type="SAM" id="Phobius"/>
    </source>
</evidence>
<dbReference type="CDD" id="cd17321">
    <property type="entry name" value="MFS_MMR_MDR_like"/>
    <property type="match status" value="1"/>
</dbReference>
<gene>
    <name evidence="9" type="ORF">JDV75_11475</name>
</gene>
<feature type="transmembrane region" description="Helical" evidence="7">
    <location>
        <begin position="456"/>
        <end position="478"/>
    </location>
</feature>
<dbReference type="AlphaFoldDB" id="A0A934I0H8"/>
<evidence type="ECO:0000259" key="8">
    <source>
        <dbReference type="PROSITE" id="PS50850"/>
    </source>
</evidence>
<evidence type="ECO:0000313" key="10">
    <source>
        <dbReference type="Proteomes" id="UP000645966"/>
    </source>
</evidence>
<dbReference type="Proteomes" id="UP000645966">
    <property type="component" value="Unassembled WGS sequence"/>
</dbReference>
<dbReference type="GO" id="GO:0022857">
    <property type="term" value="F:transmembrane transporter activity"/>
    <property type="evidence" value="ECO:0007669"/>
    <property type="project" value="InterPro"/>
</dbReference>
<keyword evidence="3" id="KW-1003">Cell membrane</keyword>
<dbReference type="PANTHER" id="PTHR42718:SF47">
    <property type="entry name" value="METHYL VIOLOGEN RESISTANCE PROTEIN SMVA"/>
    <property type="match status" value="1"/>
</dbReference>
<dbReference type="PANTHER" id="PTHR42718">
    <property type="entry name" value="MAJOR FACILITATOR SUPERFAMILY MULTIDRUG TRANSPORTER MFSC"/>
    <property type="match status" value="1"/>
</dbReference>
<evidence type="ECO:0000256" key="4">
    <source>
        <dbReference type="ARBA" id="ARBA00022692"/>
    </source>
</evidence>
<feature type="transmembrane region" description="Helical" evidence="7">
    <location>
        <begin position="12"/>
        <end position="31"/>
    </location>
</feature>
<evidence type="ECO:0000256" key="5">
    <source>
        <dbReference type="ARBA" id="ARBA00022989"/>
    </source>
</evidence>
<proteinExistence type="predicted"/>
<dbReference type="InterPro" id="IPR011701">
    <property type="entry name" value="MFS"/>
</dbReference>
<comment type="subcellular location">
    <subcellularLocation>
        <location evidence="1">Cell membrane</location>
        <topology evidence="1">Multi-pass membrane protein</topology>
    </subcellularLocation>
</comment>
<keyword evidence="5 7" id="KW-1133">Transmembrane helix</keyword>
<name>A0A934I0H8_9CORY</name>
<dbReference type="PROSITE" id="PS50850">
    <property type="entry name" value="MFS"/>
    <property type="match status" value="1"/>
</dbReference>
<evidence type="ECO:0000313" key="9">
    <source>
        <dbReference type="EMBL" id="MBI8990373.1"/>
    </source>
</evidence>
<feature type="transmembrane region" description="Helical" evidence="7">
    <location>
        <begin position="198"/>
        <end position="222"/>
    </location>
</feature>
<reference evidence="9" key="1">
    <citation type="submission" date="2020-12" db="EMBL/GenBank/DDBJ databases">
        <title>Genome public.</title>
        <authorList>
            <person name="Sun Q."/>
        </authorList>
    </citation>
    <scope>NUCLEOTIDE SEQUENCE</scope>
    <source>
        <strain evidence="9">CCM 8863</strain>
    </source>
</reference>
<feature type="domain" description="Major facilitator superfamily (MFS) profile" evidence="8">
    <location>
        <begin position="13"/>
        <end position="482"/>
    </location>
</feature>
<feature type="transmembrane region" description="Helical" evidence="7">
    <location>
        <begin position="358"/>
        <end position="383"/>
    </location>
</feature>
<feature type="transmembrane region" description="Helical" evidence="7">
    <location>
        <begin position="110"/>
        <end position="127"/>
    </location>
</feature>
<organism evidence="9 10">
    <name type="scientific">Corynebacterium meridianum</name>
    <dbReference type="NCBI Taxonomy" id="2765363"/>
    <lineage>
        <taxon>Bacteria</taxon>
        <taxon>Bacillati</taxon>
        <taxon>Actinomycetota</taxon>
        <taxon>Actinomycetes</taxon>
        <taxon>Mycobacteriales</taxon>
        <taxon>Corynebacteriaceae</taxon>
        <taxon>Corynebacterium</taxon>
    </lineage>
</organism>
<accession>A0A934I0H8</accession>
<feature type="transmembrane region" description="Helical" evidence="7">
    <location>
        <begin position="82"/>
        <end position="104"/>
    </location>
</feature>
<keyword evidence="6 7" id="KW-0472">Membrane</keyword>
<dbReference type="Pfam" id="PF07690">
    <property type="entry name" value="MFS_1"/>
    <property type="match status" value="1"/>
</dbReference>
<keyword evidence="10" id="KW-1185">Reference proteome</keyword>
<feature type="transmembrane region" description="Helical" evidence="7">
    <location>
        <begin position="404"/>
        <end position="423"/>
    </location>
</feature>
<dbReference type="Gene3D" id="1.20.1250.20">
    <property type="entry name" value="MFS general substrate transporter like domains"/>
    <property type="match status" value="1"/>
</dbReference>
<feature type="transmembrane region" description="Helical" evidence="7">
    <location>
        <begin position="51"/>
        <end position="70"/>
    </location>
</feature>
<keyword evidence="2" id="KW-0813">Transport</keyword>
<evidence type="ECO:0000256" key="3">
    <source>
        <dbReference type="ARBA" id="ARBA00022475"/>
    </source>
</evidence>
<dbReference type="RefSeq" id="WP_198739371.1">
    <property type="nucleotide sequence ID" value="NZ_JAEIOS010000015.1"/>
</dbReference>
<evidence type="ECO:0000256" key="1">
    <source>
        <dbReference type="ARBA" id="ARBA00004651"/>
    </source>
</evidence>
<dbReference type="Gene3D" id="1.20.1720.10">
    <property type="entry name" value="Multidrug resistance protein D"/>
    <property type="match status" value="1"/>
</dbReference>